<keyword evidence="7" id="KW-1005">Bacterial flagellum biogenesis</keyword>
<accession>A0ABZ1CQ95</accession>
<dbReference type="InterPro" id="IPR047040">
    <property type="entry name" value="FlhF__GTPase_dom"/>
</dbReference>
<evidence type="ECO:0000256" key="3">
    <source>
        <dbReference type="ARBA" id="ARBA00014919"/>
    </source>
</evidence>
<reference evidence="17 18" key="1">
    <citation type="submission" date="2023-12" db="EMBL/GenBank/DDBJ databases">
        <title>Thiobacillus sedimentum sp. nov., a chemolithoautotrophic sulfur-oxidizing bacterium isolated from freshwater sediment.</title>
        <authorList>
            <person name="Luo J."/>
            <person name="Dai C."/>
        </authorList>
    </citation>
    <scope>NUCLEOTIDE SEQUENCE [LARGE SCALE GENOMIC DNA]</scope>
    <source>
        <strain evidence="17 18">SCUT-2</strain>
    </source>
</reference>
<feature type="domain" description="AAA+ ATPase" evidence="15">
    <location>
        <begin position="194"/>
        <end position="361"/>
    </location>
</feature>
<keyword evidence="6" id="KW-0547">Nucleotide-binding</keyword>
<proteinExistence type="inferred from homology"/>
<comment type="function">
    <text evidence="12">Necessary for flagellar biosynthesis. May be involved in translocation of the flagellum.</text>
</comment>
<evidence type="ECO:0000256" key="6">
    <source>
        <dbReference type="ARBA" id="ARBA00022741"/>
    </source>
</evidence>
<keyword evidence="4" id="KW-0813">Transport</keyword>
<evidence type="ECO:0000256" key="5">
    <source>
        <dbReference type="ARBA" id="ARBA00022475"/>
    </source>
</evidence>
<evidence type="ECO:0000259" key="15">
    <source>
        <dbReference type="SMART" id="SM00382"/>
    </source>
</evidence>
<dbReference type="CDD" id="cd17873">
    <property type="entry name" value="FlhF"/>
    <property type="match status" value="1"/>
</dbReference>
<sequence>MNVKRIVAKTSREAMRQLRDTLGPDAVILSNRQVEGGVEVLALPAEDIAAMAPPVVETPAPAPARPRERVVAEPDERAEPAPAVTIKRRLIERVAVPTEDSAQLAQSVISEIKAMQARLENQLADLAWRDLPGRDPAGAGVMRDMLAAGFSATLAREMLESLPRGEGEQAQAWMRNTLMTRLQVMQSETEMLDAGGVFALMGPTGAGKTTTTAKLAARFVVRHGADKLALLTTDSYRIGGHEQLRIYGKILGVGVHTVRDAADLRLALTELRNKHTVLIDTVGMSQRDQAVAEQVEMLCQAGKPIKRLLLLNATSHGDTLNEVVQAYQRRGLDGCILSKVDEAASLGPALDCAIRHQLTVHYLATGQRVPEDLHLANRQYLIHRAFKARTVASPWELDENELAFALSGMHATQHESAVTLG</sequence>
<gene>
    <name evidence="17" type="primary">flhF</name>
    <name evidence="17" type="ORF">VA613_06375</name>
</gene>
<dbReference type="Proteomes" id="UP001334732">
    <property type="component" value="Chromosome"/>
</dbReference>
<comment type="similarity">
    <text evidence="2">Belongs to the GTP-binding SRP family.</text>
</comment>
<evidence type="ECO:0000256" key="4">
    <source>
        <dbReference type="ARBA" id="ARBA00022448"/>
    </source>
</evidence>
<dbReference type="SMART" id="SM00382">
    <property type="entry name" value="AAA"/>
    <property type="match status" value="1"/>
</dbReference>
<evidence type="ECO:0000256" key="1">
    <source>
        <dbReference type="ARBA" id="ARBA00004413"/>
    </source>
</evidence>
<feature type="domain" description="SRP54-type proteins GTP-binding" evidence="16">
    <location>
        <begin position="195"/>
        <end position="387"/>
    </location>
</feature>
<evidence type="ECO:0000256" key="12">
    <source>
        <dbReference type="ARBA" id="ARBA00025337"/>
    </source>
</evidence>
<evidence type="ECO:0000313" key="17">
    <source>
        <dbReference type="EMBL" id="WRS40497.1"/>
    </source>
</evidence>
<dbReference type="InterPro" id="IPR000897">
    <property type="entry name" value="SRP54_GTPase_dom"/>
</dbReference>
<dbReference type="PANTHER" id="PTHR43134">
    <property type="entry name" value="SIGNAL RECOGNITION PARTICLE RECEPTOR SUBUNIT ALPHA"/>
    <property type="match status" value="1"/>
</dbReference>
<evidence type="ECO:0000313" key="18">
    <source>
        <dbReference type="Proteomes" id="UP001334732"/>
    </source>
</evidence>
<keyword evidence="17" id="KW-0969">Cilium</keyword>
<dbReference type="InterPro" id="IPR027417">
    <property type="entry name" value="P-loop_NTPase"/>
</dbReference>
<feature type="region of interest" description="Disordered" evidence="14">
    <location>
        <begin position="56"/>
        <end position="78"/>
    </location>
</feature>
<evidence type="ECO:0000259" key="16">
    <source>
        <dbReference type="SMART" id="SM00962"/>
    </source>
</evidence>
<keyword evidence="8" id="KW-0653">Protein transport</keyword>
<dbReference type="PANTHER" id="PTHR43134:SF3">
    <property type="entry name" value="FLAGELLAR BIOSYNTHESIS PROTEIN FLHF"/>
    <property type="match status" value="1"/>
</dbReference>
<protein>
    <recommendedName>
        <fullName evidence="3 13">Flagellar biosynthesis protein FlhF</fullName>
    </recommendedName>
</protein>
<evidence type="ECO:0000256" key="7">
    <source>
        <dbReference type="ARBA" id="ARBA00022795"/>
    </source>
</evidence>
<evidence type="ECO:0000256" key="2">
    <source>
        <dbReference type="ARBA" id="ARBA00008531"/>
    </source>
</evidence>
<evidence type="ECO:0000256" key="11">
    <source>
        <dbReference type="ARBA" id="ARBA00023225"/>
    </source>
</evidence>
<organism evidence="17 18">
    <name type="scientific">Thiobacillus sedimenti</name>
    <dbReference type="NCBI Taxonomy" id="3110231"/>
    <lineage>
        <taxon>Bacteria</taxon>
        <taxon>Pseudomonadati</taxon>
        <taxon>Pseudomonadota</taxon>
        <taxon>Betaproteobacteria</taxon>
        <taxon>Nitrosomonadales</taxon>
        <taxon>Thiobacillaceae</taxon>
        <taxon>Thiobacillus</taxon>
    </lineage>
</organism>
<keyword evidence="17" id="KW-0966">Cell projection</keyword>
<evidence type="ECO:0000256" key="14">
    <source>
        <dbReference type="SAM" id="MobiDB-lite"/>
    </source>
</evidence>
<dbReference type="InterPro" id="IPR020006">
    <property type="entry name" value="FlhF"/>
</dbReference>
<keyword evidence="17" id="KW-0282">Flagellum</keyword>
<evidence type="ECO:0000256" key="13">
    <source>
        <dbReference type="NCBIfam" id="TIGR03499"/>
    </source>
</evidence>
<name>A0ABZ1CQ95_9PROT</name>
<keyword evidence="5" id="KW-1003">Cell membrane</keyword>
<evidence type="ECO:0000256" key="9">
    <source>
        <dbReference type="ARBA" id="ARBA00023134"/>
    </source>
</evidence>
<comment type="subcellular location">
    <subcellularLocation>
        <location evidence="1">Cell membrane</location>
        <topology evidence="1">Peripheral membrane protein</topology>
        <orientation evidence="1">Cytoplasmic side</orientation>
    </subcellularLocation>
</comment>
<dbReference type="EMBL" id="CP141769">
    <property type="protein sequence ID" value="WRS40497.1"/>
    <property type="molecule type" value="Genomic_DNA"/>
</dbReference>
<dbReference type="Gene3D" id="3.40.50.300">
    <property type="entry name" value="P-loop containing nucleotide triphosphate hydrolases"/>
    <property type="match status" value="1"/>
</dbReference>
<evidence type="ECO:0000256" key="8">
    <source>
        <dbReference type="ARBA" id="ARBA00022927"/>
    </source>
</evidence>
<keyword evidence="18" id="KW-1185">Reference proteome</keyword>
<dbReference type="InterPro" id="IPR003593">
    <property type="entry name" value="AAA+_ATPase"/>
</dbReference>
<keyword evidence="10" id="KW-0472">Membrane</keyword>
<dbReference type="Pfam" id="PF00448">
    <property type="entry name" value="SRP54"/>
    <property type="match status" value="1"/>
</dbReference>
<keyword evidence="9" id="KW-0342">GTP-binding</keyword>
<keyword evidence="11" id="KW-1006">Bacterial flagellum protein export</keyword>
<evidence type="ECO:0000256" key="10">
    <source>
        <dbReference type="ARBA" id="ARBA00023136"/>
    </source>
</evidence>
<dbReference type="RefSeq" id="WP_324781024.1">
    <property type="nucleotide sequence ID" value="NZ_CP141769.1"/>
</dbReference>
<dbReference type="NCBIfam" id="TIGR03499">
    <property type="entry name" value="FlhF"/>
    <property type="match status" value="1"/>
</dbReference>
<feature type="compositionally biased region" description="Basic and acidic residues" evidence="14">
    <location>
        <begin position="65"/>
        <end position="78"/>
    </location>
</feature>
<dbReference type="SUPFAM" id="SSF52540">
    <property type="entry name" value="P-loop containing nucleoside triphosphate hydrolases"/>
    <property type="match status" value="1"/>
</dbReference>
<dbReference type="SMART" id="SM00962">
    <property type="entry name" value="SRP54"/>
    <property type="match status" value="1"/>
</dbReference>